<gene>
    <name evidence="3" type="ORF">DW780_12100</name>
    <name evidence="2" type="ORF">GAN91_27500</name>
    <name evidence="1" type="ORF">GAO51_08560</name>
</gene>
<proteinExistence type="predicted"/>
<evidence type="ECO:0000313" key="3">
    <source>
        <dbReference type="EMBL" id="RHD88158.1"/>
    </source>
</evidence>
<reference evidence="3 4" key="1">
    <citation type="submission" date="2018-08" db="EMBL/GenBank/DDBJ databases">
        <title>A genome reference for cultivated species of the human gut microbiota.</title>
        <authorList>
            <person name="Zou Y."/>
            <person name="Xue W."/>
            <person name="Luo G."/>
        </authorList>
    </citation>
    <scope>NUCLEOTIDE SEQUENCE [LARGE SCALE GENOMIC DNA]</scope>
    <source>
        <strain evidence="3 4">AM30-26</strain>
    </source>
</reference>
<name>A0A2J6A8K6_BACT4</name>
<protein>
    <submittedName>
        <fullName evidence="3">Uncharacterized protein</fullName>
    </submittedName>
</protein>
<evidence type="ECO:0000313" key="5">
    <source>
        <dbReference type="Proteomes" id="UP000436858"/>
    </source>
</evidence>
<evidence type="ECO:0000313" key="2">
    <source>
        <dbReference type="EMBL" id="KAB4469288.1"/>
    </source>
</evidence>
<evidence type="ECO:0000313" key="4">
    <source>
        <dbReference type="Proteomes" id="UP000284785"/>
    </source>
</evidence>
<evidence type="ECO:0000313" key="1">
    <source>
        <dbReference type="EMBL" id="KAB4314004.1"/>
    </source>
</evidence>
<comment type="caution">
    <text evidence="3">The sequence shown here is derived from an EMBL/GenBank/DDBJ whole genome shotgun (WGS) entry which is preliminary data.</text>
</comment>
<dbReference type="AlphaFoldDB" id="A0A2J6A8K6"/>
<sequence>MSKASYTVLKVITQKYIVFLNRLHVSYLLNVLFFELHLTCISLKPIDRKTKIRISKLPQYMYPKSKLLRFNSSFFEKRET</sequence>
<dbReference type="EMBL" id="WCRY01000059">
    <property type="protein sequence ID" value="KAB4469288.1"/>
    <property type="molecule type" value="Genomic_DNA"/>
</dbReference>
<dbReference type="Proteomes" id="UP000284785">
    <property type="component" value="Unassembled WGS sequence"/>
</dbReference>
<dbReference type="EMBL" id="WCSY01000007">
    <property type="protein sequence ID" value="KAB4314004.1"/>
    <property type="molecule type" value="Genomic_DNA"/>
</dbReference>
<dbReference type="EMBL" id="QSJP01000009">
    <property type="protein sequence ID" value="RHD88158.1"/>
    <property type="molecule type" value="Genomic_DNA"/>
</dbReference>
<organism evidence="3 4">
    <name type="scientific">Bacteroides thetaiotaomicron</name>
    <dbReference type="NCBI Taxonomy" id="818"/>
    <lineage>
        <taxon>Bacteria</taxon>
        <taxon>Pseudomonadati</taxon>
        <taxon>Bacteroidota</taxon>
        <taxon>Bacteroidia</taxon>
        <taxon>Bacteroidales</taxon>
        <taxon>Bacteroidaceae</taxon>
        <taxon>Bacteroides</taxon>
    </lineage>
</organism>
<reference evidence="5 6" key="2">
    <citation type="journal article" date="2019" name="Nat. Med.">
        <title>A library of human gut bacterial isolates paired with longitudinal multiomics data enables mechanistic microbiome research.</title>
        <authorList>
            <person name="Poyet M."/>
            <person name="Groussin M."/>
            <person name="Gibbons S.M."/>
            <person name="Avila-Pacheco J."/>
            <person name="Jiang X."/>
            <person name="Kearney S.M."/>
            <person name="Perrotta A.R."/>
            <person name="Berdy B."/>
            <person name="Zhao S."/>
            <person name="Lieberman T.D."/>
            <person name="Swanson P.K."/>
            <person name="Smith M."/>
            <person name="Roesemann S."/>
            <person name="Alexander J.E."/>
            <person name="Rich S.A."/>
            <person name="Livny J."/>
            <person name="Vlamakis H."/>
            <person name="Clish C."/>
            <person name="Bullock K."/>
            <person name="Deik A."/>
            <person name="Scott J."/>
            <person name="Pierce K.A."/>
            <person name="Xavier R.J."/>
            <person name="Alm E.J."/>
        </authorList>
    </citation>
    <scope>NUCLEOTIDE SEQUENCE [LARGE SCALE GENOMIC DNA]</scope>
    <source>
        <strain evidence="2 5">BIOML-A162</strain>
        <strain evidence="1 6">BIOML-A188</strain>
    </source>
</reference>
<evidence type="ECO:0000313" key="6">
    <source>
        <dbReference type="Proteomes" id="UP000440614"/>
    </source>
</evidence>
<dbReference type="Proteomes" id="UP000436858">
    <property type="component" value="Unassembled WGS sequence"/>
</dbReference>
<accession>A0A2J6A8K6</accession>
<dbReference type="Proteomes" id="UP000440614">
    <property type="component" value="Unassembled WGS sequence"/>
</dbReference>